<dbReference type="AlphaFoldDB" id="A0A1I6MA82"/>
<organism evidence="2 3">
    <name type="scientific">Granulicella pectinivorans</name>
    <dbReference type="NCBI Taxonomy" id="474950"/>
    <lineage>
        <taxon>Bacteria</taxon>
        <taxon>Pseudomonadati</taxon>
        <taxon>Acidobacteriota</taxon>
        <taxon>Terriglobia</taxon>
        <taxon>Terriglobales</taxon>
        <taxon>Acidobacteriaceae</taxon>
        <taxon>Granulicella</taxon>
    </lineage>
</organism>
<dbReference type="SUPFAM" id="SSF109604">
    <property type="entry name" value="HD-domain/PDEase-like"/>
    <property type="match status" value="1"/>
</dbReference>
<dbReference type="STRING" id="474950.SAMN05421771_2154"/>
<gene>
    <name evidence="2" type="ORF">SAMN05421771_2154</name>
</gene>
<dbReference type="Proteomes" id="UP000199024">
    <property type="component" value="Unassembled WGS sequence"/>
</dbReference>
<dbReference type="Gene3D" id="1.10.3210.50">
    <property type="match status" value="1"/>
</dbReference>
<dbReference type="GO" id="GO:0016787">
    <property type="term" value="F:hydrolase activity"/>
    <property type="evidence" value="ECO:0007669"/>
    <property type="project" value="UniProtKB-KW"/>
</dbReference>
<dbReference type="EMBL" id="FOZL01000001">
    <property type="protein sequence ID" value="SFS12561.1"/>
    <property type="molecule type" value="Genomic_DNA"/>
</dbReference>
<reference evidence="2 3" key="1">
    <citation type="submission" date="2016-10" db="EMBL/GenBank/DDBJ databases">
        <authorList>
            <person name="de Groot N.N."/>
        </authorList>
    </citation>
    <scope>NUCLEOTIDE SEQUENCE [LARGE SCALE GENOMIC DNA]</scope>
    <source>
        <strain evidence="2 3">DSM 21001</strain>
    </source>
</reference>
<dbReference type="RefSeq" id="WP_089839133.1">
    <property type="nucleotide sequence ID" value="NZ_FOZL01000001.1"/>
</dbReference>
<dbReference type="OrthoDB" id="116313at2"/>
<evidence type="ECO:0000313" key="2">
    <source>
        <dbReference type="EMBL" id="SFS12561.1"/>
    </source>
</evidence>
<evidence type="ECO:0000259" key="1">
    <source>
        <dbReference type="Pfam" id="PF01966"/>
    </source>
</evidence>
<evidence type="ECO:0000313" key="3">
    <source>
        <dbReference type="Proteomes" id="UP000199024"/>
    </source>
</evidence>
<accession>A0A1I6MA82</accession>
<name>A0A1I6MA82_9BACT</name>
<proteinExistence type="predicted"/>
<dbReference type="InterPro" id="IPR006674">
    <property type="entry name" value="HD_domain"/>
</dbReference>
<feature type="domain" description="HD" evidence="1">
    <location>
        <begin position="24"/>
        <end position="127"/>
    </location>
</feature>
<keyword evidence="2" id="KW-0378">Hydrolase</keyword>
<protein>
    <submittedName>
        <fullName evidence="2">Metal dependent phosphohydrolase</fullName>
    </submittedName>
</protein>
<dbReference type="Pfam" id="PF01966">
    <property type="entry name" value="HD"/>
    <property type="match status" value="1"/>
</dbReference>
<keyword evidence="3" id="KW-1185">Reference proteome</keyword>
<sequence length="200" mass="21872">MGSWREGVVEYIRREAQPVEKFGHQPRLYALTLEIGKGLEYDDDVVFAACWLHDLGVFVGHRPEDPVALAAWDNTAYAVEKTPGILGGMGFPEEKIAGVVQAIATHQPTGDPQTLEGVILRDADILEQLGAVGILRTVCKVGKDTRFHTFTDAARSLQKALSTLPAEVRLASTRSMMEERVRVMGEFLRAAAAEAGENLL</sequence>